<name>A0ABV3QX83_9HYPH</name>
<evidence type="ECO:0000313" key="7">
    <source>
        <dbReference type="EMBL" id="MEW9805682.1"/>
    </source>
</evidence>
<organism evidence="7 8">
    <name type="scientific">Mesorhizobium marinum</name>
    <dbReference type="NCBI Taxonomy" id="3228790"/>
    <lineage>
        <taxon>Bacteria</taxon>
        <taxon>Pseudomonadati</taxon>
        <taxon>Pseudomonadota</taxon>
        <taxon>Alphaproteobacteria</taxon>
        <taxon>Hyphomicrobiales</taxon>
        <taxon>Phyllobacteriaceae</taxon>
        <taxon>Mesorhizobium</taxon>
    </lineage>
</organism>
<accession>A0ABV3QX83</accession>
<dbReference type="EMBL" id="JBFOCI010000002">
    <property type="protein sequence ID" value="MEW9805682.1"/>
    <property type="molecule type" value="Genomic_DNA"/>
</dbReference>
<evidence type="ECO:0000256" key="1">
    <source>
        <dbReference type="ARBA" id="ARBA00023235"/>
    </source>
</evidence>
<dbReference type="InterPro" id="IPR029767">
    <property type="entry name" value="WecB-like"/>
</dbReference>
<evidence type="ECO:0000256" key="3">
    <source>
        <dbReference type="ARBA" id="ARBA00038209"/>
    </source>
</evidence>
<dbReference type="EC" id="5.1.3.14" evidence="4"/>
<evidence type="ECO:0000259" key="6">
    <source>
        <dbReference type="Pfam" id="PF02350"/>
    </source>
</evidence>
<dbReference type="Pfam" id="PF02350">
    <property type="entry name" value="Epimerase_2"/>
    <property type="match status" value="1"/>
</dbReference>
<dbReference type="SUPFAM" id="SSF53756">
    <property type="entry name" value="UDP-Glycosyltransferase/glycogen phosphorylase"/>
    <property type="match status" value="1"/>
</dbReference>
<evidence type="ECO:0000256" key="4">
    <source>
        <dbReference type="ARBA" id="ARBA00038858"/>
    </source>
</evidence>
<feature type="domain" description="UDP-N-acetylglucosamine 2-epimerase" evidence="6">
    <location>
        <begin position="25"/>
        <end position="363"/>
    </location>
</feature>
<evidence type="ECO:0000256" key="5">
    <source>
        <dbReference type="RuleBase" id="RU003513"/>
    </source>
</evidence>
<dbReference type="PANTHER" id="PTHR43174:SF2">
    <property type="entry name" value="UDP-N-ACETYLGLUCOSAMINE 2-EPIMERASE"/>
    <property type="match status" value="1"/>
</dbReference>
<protein>
    <recommendedName>
        <fullName evidence="4">UDP-N-acetylglucosamine 2-epimerase (non-hydrolyzing)</fullName>
        <ecNumber evidence="4">5.1.3.14</ecNumber>
    </recommendedName>
</protein>
<dbReference type="GO" id="GO:0008761">
    <property type="term" value="F:UDP-N-acetylglucosamine 2-epimerase activity"/>
    <property type="evidence" value="ECO:0007669"/>
    <property type="project" value="UniProtKB-EC"/>
</dbReference>
<gene>
    <name evidence="7" type="primary">wecB</name>
    <name evidence="7" type="ORF">ABUE31_06790</name>
</gene>
<dbReference type="PANTHER" id="PTHR43174">
    <property type="entry name" value="UDP-N-ACETYLGLUCOSAMINE 2-EPIMERASE"/>
    <property type="match status" value="1"/>
</dbReference>
<reference evidence="7 8" key="1">
    <citation type="submission" date="2024-06" db="EMBL/GenBank/DDBJ databases">
        <authorList>
            <person name="Tuo L."/>
        </authorList>
    </citation>
    <scope>NUCLEOTIDE SEQUENCE [LARGE SCALE GENOMIC DNA]</scope>
    <source>
        <strain evidence="7 8">ZMM04-5</strain>
    </source>
</reference>
<comment type="catalytic activity">
    <reaction evidence="2">
        <text>UDP-N-acetyl-alpha-D-glucosamine = UDP-N-acetyl-alpha-D-mannosamine</text>
        <dbReference type="Rhea" id="RHEA:17213"/>
        <dbReference type="ChEBI" id="CHEBI:57705"/>
        <dbReference type="ChEBI" id="CHEBI:68623"/>
        <dbReference type="EC" id="5.1.3.14"/>
    </reaction>
</comment>
<dbReference type="RefSeq" id="WP_367722771.1">
    <property type="nucleotide sequence ID" value="NZ_JBFOCI010000002.1"/>
</dbReference>
<keyword evidence="1 5" id="KW-0413">Isomerase</keyword>
<dbReference type="NCBIfam" id="TIGR00236">
    <property type="entry name" value="wecB"/>
    <property type="match status" value="1"/>
</dbReference>
<sequence length="367" mass="39581">MKVFVAIGTRPEAIKLAPVVAALRPKADVVVATTGQHPRLAVGALADFGIVPDLALPPIEGRPSLAQLTASMTAVLDLALVGQKPDWVVVQGDTNSAFAAGLAAYYRSIPVAHVEAGLRTGNLAMPFPEEGNRQMLARIARWHFAPTVRAAANLVSEGVDRTRVVMSGNTVVDAVALARAGRREEDWKALDAALALPDGPLVLVSCHRRENRGQTLLDICSAIRRLAARYPLHRLVLPMHPEPDVRTVFQVELAGVDNVFLREPFGYVETLHALDRCDLVLTDSGGLQEEVATYRKPVVVMRDQTERPEGIEAGFASLAGRDPDRIVSEVSGWLDDPQRRARLAGVANPYGDGSASRRIAETLLVSD</sequence>
<evidence type="ECO:0000256" key="2">
    <source>
        <dbReference type="ARBA" id="ARBA00036080"/>
    </source>
</evidence>
<keyword evidence="8" id="KW-1185">Reference proteome</keyword>
<comment type="caution">
    <text evidence="7">The sequence shown here is derived from an EMBL/GenBank/DDBJ whole genome shotgun (WGS) entry which is preliminary data.</text>
</comment>
<proteinExistence type="inferred from homology"/>
<dbReference type="InterPro" id="IPR003331">
    <property type="entry name" value="UDP_GlcNAc_Epimerase_2_dom"/>
</dbReference>
<comment type="similarity">
    <text evidence="3 5">Belongs to the UDP-N-acetylglucosamine 2-epimerase family.</text>
</comment>
<dbReference type="Gene3D" id="3.40.50.2000">
    <property type="entry name" value="Glycogen Phosphorylase B"/>
    <property type="match status" value="2"/>
</dbReference>
<dbReference type="Proteomes" id="UP001556196">
    <property type="component" value="Unassembled WGS sequence"/>
</dbReference>
<dbReference type="CDD" id="cd03786">
    <property type="entry name" value="GTB_UDP-GlcNAc_2-Epimerase"/>
    <property type="match status" value="1"/>
</dbReference>
<evidence type="ECO:0000313" key="8">
    <source>
        <dbReference type="Proteomes" id="UP001556196"/>
    </source>
</evidence>